<keyword evidence="5 7" id="KW-1133">Transmembrane helix</keyword>
<dbReference type="PATRIC" id="fig|1800.3.peg.2604"/>
<comment type="subcellular location">
    <subcellularLocation>
        <location evidence="1">Membrane</location>
        <topology evidence="1">Multi-pass membrane protein</topology>
    </subcellularLocation>
</comment>
<feature type="transmembrane region" description="Helical" evidence="7">
    <location>
        <begin position="337"/>
        <end position="358"/>
    </location>
</feature>
<feature type="transmembrane region" description="Helical" evidence="7">
    <location>
        <begin position="136"/>
        <end position="154"/>
    </location>
</feature>
<evidence type="ECO:0000256" key="5">
    <source>
        <dbReference type="ARBA" id="ARBA00022989"/>
    </source>
</evidence>
<evidence type="ECO:0000313" key="10">
    <source>
        <dbReference type="Proteomes" id="UP000036176"/>
    </source>
</evidence>
<protein>
    <submittedName>
        <fullName evidence="9">UDP-glucose:undecaprenyl-phosphate glucose-1-phosphate transferase</fullName>
        <ecNumber evidence="9">2.7.8.31</ecNumber>
    </submittedName>
</protein>
<evidence type="ECO:0000256" key="7">
    <source>
        <dbReference type="SAM" id="Phobius"/>
    </source>
</evidence>
<keyword evidence="10" id="KW-1185">Reference proteome</keyword>
<dbReference type="PANTHER" id="PTHR30576">
    <property type="entry name" value="COLANIC BIOSYNTHESIS UDP-GLUCOSE LIPID CARRIER TRANSFERASE"/>
    <property type="match status" value="1"/>
</dbReference>
<keyword evidence="3 9" id="KW-0808">Transferase</keyword>
<sequence precursor="true">MAVTPPISRRKPFAFNASARAATAPTLGAGLAPRPIAVSVDTHTAPRRTTRSGWQRRYGQWLCVSDVAVMFVSVGLAEMVRFGAAPGQSMNPASASGSVLASTVAVAGWAGLLCIYRSRSPWVIGAGAEEFRRVCAATLSSFGAVAVVSTLLDLDIARGYIAVALPLGVLGLCGNRYLARRFVAVQRRRGRMLTGVLACGAPDSIAALASSFARRPQQGYVVIGACIENGCDDRSLEVAGVGTVPVFGHDGDIRSAVAVSGADTIALTSAGHLGPQRIRDLSWQLDDLDVDLLVSPGMVDVARPRLNVRLIANMPLIQLAKPQYHGAKRFKKRAFDIGFALSALIMASPLLIAAAVAVKATSSGPALYRSERIGLDGRPFQMIKFRTMTVDADQKLTEIIALNEVDGGVLFKIRQDPRVTPVGRFLRRYSIDELPQFINVLRGEMSVVGPRPPLPREVQSYDNQVRRRLLVRPGITGLWQVSGRSELSWEESVKLDLFYIENWCTVADLVIVLKTVRAVLGGVGAY</sequence>
<dbReference type="GO" id="GO:0016020">
    <property type="term" value="C:membrane"/>
    <property type="evidence" value="ECO:0007669"/>
    <property type="project" value="UniProtKB-SubCell"/>
</dbReference>
<dbReference type="Pfam" id="PF13727">
    <property type="entry name" value="CoA_binding_3"/>
    <property type="match status" value="1"/>
</dbReference>
<feature type="transmembrane region" description="Helical" evidence="7">
    <location>
        <begin position="97"/>
        <end position="116"/>
    </location>
</feature>
<dbReference type="Pfam" id="PF02397">
    <property type="entry name" value="Bac_transf"/>
    <property type="match status" value="1"/>
</dbReference>
<comment type="similarity">
    <text evidence="2">Belongs to the bacterial sugar transferase family.</text>
</comment>
<accession>A0A0J6Z559</accession>
<dbReference type="AlphaFoldDB" id="A0A0J6Z559"/>
<proteinExistence type="inferred from homology"/>
<dbReference type="InterPro" id="IPR017475">
    <property type="entry name" value="EPS_sugar_tfrase"/>
</dbReference>
<dbReference type="EC" id="2.7.8.31" evidence="9"/>
<evidence type="ECO:0000256" key="2">
    <source>
        <dbReference type="ARBA" id="ARBA00006464"/>
    </source>
</evidence>
<feature type="transmembrane region" description="Helical" evidence="7">
    <location>
        <begin position="58"/>
        <end position="77"/>
    </location>
</feature>
<evidence type="ECO:0000256" key="1">
    <source>
        <dbReference type="ARBA" id="ARBA00004141"/>
    </source>
</evidence>
<dbReference type="Proteomes" id="UP000036176">
    <property type="component" value="Unassembled WGS sequence"/>
</dbReference>
<evidence type="ECO:0000313" key="9">
    <source>
        <dbReference type="EMBL" id="KMO79736.1"/>
    </source>
</evidence>
<dbReference type="NCBIfam" id="TIGR03025">
    <property type="entry name" value="EPS_sugtrans"/>
    <property type="match status" value="1"/>
</dbReference>
<dbReference type="InterPro" id="IPR003362">
    <property type="entry name" value="Bact_transf"/>
</dbReference>
<dbReference type="EMBL" id="JYNX01000035">
    <property type="protein sequence ID" value="KMO79736.1"/>
    <property type="molecule type" value="Genomic_DNA"/>
</dbReference>
<evidence type="ECO:0000256" key="4">
    <source>
        <dbReference type="ARBA" id="ARBA00022692"/>
    </source>
</evidence>
<dbReference type="RefSeq" id="WP_082162168.1">
    <property type="nucleotide sequence ID" value="NZ_JYNX01000035.1"/>
</dbReference>
<evidence type="ECO:0000259" key="8">
    <source>
        <dbReference type="Pfam" id="PF02397"/>
    </source>
</evidence>
<feature type="domain" description="Bacterial sugar transferase" evidence="8">
    <location>
        <begin position="332"/>
        <end position="520"/>
    </location>
</feature>
<name>A0A0J6Z559_MYCCU</name>
<reference evidence="9 10" key="1">
    <citation type="journal article" date="2015" name="Genome Biol. Evol.">
        <title>Characterization of Three Mycobacterium spp. with Potential Use in Bioremediation by Genome Sequencing and Comparative Genomics.</title>
        <authorList>
            <person name="Das S."/>
            <person name="Pettersson B.M."/>
            <person name="Behra P.R."/>
            <person name="Ramesh M."/>
            <person name="Dasgupta S."/>
            <person name="Bhattacharya A."/>
            <person name="Kirsebom L.A."/>
        </authorList>
    </citation>
    <scope>NUCLEOTIDE SEQUENCE [LARGE SCALE GENOMIC DNA]</scope>
    <source>
        <strain evidence="9 10">DSM 44219</strain>
    </source>
</reference>
<gene>
    <name evidence="9" type="primary">wcaJ_3</name>
    <name evidence="9" type="ORF">MCHUDSM44219_02598</name>
</gene>
<comment type="caution">
    <text evidence="9">The sequence shown here is derived from an EMBL/GenBank/DDBJ whole genome shotgun (WGS) entry which is preliminary data.</text>
</comment>
<feature type="transmembrane region" description="Helical" evidence="7">
    <location>
        <begin position="160"/>
        <end position="179"/>
    </location>
</feature>
<dbReference type="GO" id="GO:0089702">
    <property type="term" value="F:undecaprenyl-phosphate glucose phosphotransferase activity"/>
    <property type="evidence" value="ECO:0007669"/>
    <property type="project" value="UniProtKB-EC"/>
</dbReference>
<dbReference type="PANTHER" id="PTHR30576:SF10">
    <property type="entry name" value="SLL5057 PROTEIN"/>
    <property type="match status" value="1"/>
</dbReference>
<evidence type="ECO:0000256" key="6">
    <source>
        <dbReference type="ARBA" id="ARBA00023136"/>
    </source>
</evidence>
<keyword evidence="4 7" id="KW-0812">Transmembrane</keyword>
<evidence type="ECO:0000256" key="3">
    <source>
        <dbReference type="ARBA" id="ARBA00022679"/>
    </source>
</evidence>
<keyword evidence="6 7" id="KW-0472">Membrane</keyword>
<organism evidence="9 10">
    <name type="scientific">Mycolicibacterium chubuense</name>
    <name type="common">Mycobacterium chubuense</name>
    <dbReference type="NCBI Taxonomy" id="1800"/>
    <lineage>
        <taxon>Bacteria</taxon>
        <taxon>Bacillati</taxon>
        <taxon>Actinomycetota</taxon>
        <taxon>Actinomycetes</taxon>
        <taxon>Mycobacteriales</taxon>
        <taxon>Mycobacteriaceae</taxon>
        <taxon>Mycolicibacterium</taxon>
    </lineage>
</organism>